<gene>
    <name evidence="1" type="ORF">GCM10022244_43520</name>
</gene>
<dbReference type="EMBL" id="BAABAJ010000014">
    <property type="protein sequence ID" value="GAA3929833.1"/>
    <property type="molecule type" value="Genomic_DNA"/>
</dbReference>
<organism evidence="1 2">
    <name type="scientific">Streptomyces gulbargensis</name>
    <dbReference type="NCBI Taxonomy" id="364901"/>
    <lineage>
        <taxon>Bacteria</taxon>
        <taxon>Bacillati</taxon>
        <taxon>Actinomycetota</taxon>
        <taxon>Actinomycetes</taxon>
        <taxon>Kitasatosporales</taxon>
        <taxon>Streptomycetaceae</taxon>
        <taxon>Streptomyces</taxon>
    </lineage>
</organism>
<evidence type="ECO:0000313" key="1">
    <source>
        <dbReference type="EMBL" id="GAA3929833.1"/>
    </source>
</evidence>
<name>A0ABP7MVN3_9ACTN</name>
<proteinExistence type="predicted"/>
<dbReference type="RefSeq" id="WP_345285346.1">
    <property type="nucleotide sequence ID" value="NZ_BAABAJ010000014.1"/>
</dbReference>
<accession>A0ABP7MVN3</accession>
<dbReference type="Proteomes" id="UP001501000">
    <property type="component" value="Unassembled WGS sequence"/>
</dbReference>
<comment type="caution">
    <text evidence="1">The sequence shown here is derived from an EMBL/GenBank/DDBJ whole genome shotgun (WGS) entry which is preliminary data.</text>
</comment>
<reference evidence="2" key="1">
    <citation type="journal article" date="2019" name="Int. J. Syst. Evol. Microbiol.">
        <title>The Global Catalogue of Microorganisms (GCM) 10K type strain sequencing project: providing services to taxonomists for standard genome sequencing and annotation.</title>
        <authorList>
            <consortium name="The Broad Institute Genomics Platform"/>
            <consortium name="The Broad Institute Genome Sequencing Center for Infectious Disease"/>
            <person name="Wu L."/>
            <person name="Ma J."/>
        </authorList>
    </citation>
    <scope>NUCLEOTIDE SEQUENCE [LARGE SCALE GENOMIC DNA]</scope>
    <source>
        <strain evidence="2">JCM 16956</strain>
    </source>
</reference>
<keyword evidence="2" id="KW-1185">Reference proteome</keyword>
<protein>
    <submittedName>
        <fullName evidence="1">Uncharacterized protein</fullName>
    </submittedName>
</protein>
<evidence type="ECO:0000313" key="2">
    <source>
        <dbReference type="Proteomes" id="UP001501000"/>
    </source>
</evidence>
<sequence>MGDSGTFEFFVLNLTKEPLKGTVSWNGAGRTVDMDVNGLEPCAVSQRAAFSPERGRDDMWSWSERGRQYQLNCYDGDRYVVVTISDYGIAVLPTKTSPYTWEW</sequence>